<gene>
    <name evidence="2" type="ORF">NC653_004875</name>
</gene>
<name>A0AAD6RV28_9ROSI</name>
<keyword evidence="1" id="KW-0812">Transmembrane</keyword>
<organism evidence="2 3">
    <name type="scientific">Populus alba x Populus x berolinensis</name>
    <dbReference type="NCBI Taxonomy" id="444605"/>
    <lineage>
        <taxon>Eukaryota</taxon>
        <taxon>Viridiplantae</taxon>
        <taxon>Streptophyta</taxon>
        <taxon>Embryophyta</taxon>
        <taxon>Tracheophyta</taxon>
        <taxon>Spermatophyta</taxon>
        <taxon>Magnoliopsida</taxon>
        <taxon>eudicotyledons</taxon>
        <taxon>Gunneridae</taxon>
        <taxon>Pentapetalae</taxon>
        <taxon>rosids</taxon>
        <taxon>fabids</taxon>
        <taxon>Malpighiales</taxon>
        <taxon>Salicaceae</taxon>
        <taxon>Saliceae</taxon>
        <taxon>Populus</taxon>
    </lineage>
</organism>
<evidence type="ECO:0000256" key="1">
    <source>
        <dbReference type="SAM" id="Phobius"/>
    </source>
</evidence>
<evidence type="ECO:0000313" key="3">
    <source>
        <dbReference type="Proteomes" id="UP001164929"/>
    </source>
</evidence>
<sequence>MTGTIPDWWGGWGYWVSPLSYGFNAIAVNELSAPRWITNKCITGFRRLYHFRHSSAQVLWMFYTDKNWYWIGTASILVFCCSIQCSLHLCSSLLLSCWKCTGHNTLRKQQKEGTRSTQSLSHSNGKQYK</sequence>
<dbReference type="PANTHER" id="PTHR48040">
    <property type="entry name" value="PLEIOTROPIC DRUG RESISTANCE PROTEIN 1-LIKE ISOFORM X1"/>
    <property type="match status" value="1"/>
</dbReference>
<proteinExistence type="predicted"/>
<dbReference type="AlphaFoldDB" id="A0AAD6RV28"/>
<dbReference type="Proteomes" id="UP001164929">
    <property type="component" value="Chromosome 1"/>
</dbReference>
<feature type="transmembrane region" description="Helical" evidence="1">
    <location>
        <begin position="68"/>
        <end position="98"/>
    </location>
</feature>
<comment type="caution">
    <text evidence="2">The sequence shown here is derived from an EMBL/GenBank/DDBJ whole genome shotgun (WGS) entry which is preliminary data.</text>
</comment>
<protein>
    <submittedName>
        <fullName evidence="2">Uncharacterized protein</fullName>
    </submittedName>
</protein>
<evidence type="ECO:0000313" key="2">
    <source>
        <dbReference type="EMBL" id="KAJ7015709.1"/>
    </source>
</evidence>
<keyword evidence="1" id="KW-1133">Transmembrane helix</keyword>
<reference evidence="2 3" key="1">
    <citation type="journal article" date="2023" name="Mol. Ecol. Resour.">
        <title>Chromosome-level genome assembly of a triploid poplar Populus alba 'Berolinensis'.</title>
        <authorList>
            <person name="Chen S."/>
            <person name="Yu Y."/>
            <person name="Wang X."/>
            <person name="Wang S."/>
            <person name="Zhang T."/>
            <person name="Zhou Y."/>
            <person name="He R."/>
            <person name="Meng N."/>
            <person name="Wang Y."/>
            <person name="Liu W."/>
            <person name="Liu Z."/>
            <person name="Liu J."/>
            <person name="Guo Q."/>
            <person name="Huang H."/>
            <person name="Sederoff R.R."/>
            <person name="Wang G."/>
            <person name="Qu G."/>
            <person name="Chen S."/>
        </authorList>
    </citation>
    <scope>NUCLEOTIDE SEQUENCE [LARGE SCALE GENOMIC DNA]</scope>
    <source>
        <strain evidence="2">SC-2020</strain>
    </source>
</reference>
<accession>A0AAD6RV28</accession>
<dbReference type="PANTHER" id="PTHR48040:SF53">
    <property type="entry name" value="ABC TRANSPORTER G FAMILY MEMBER 35-LIKE"/>
    <property type="match status" value="1"/>
</dbReference>
<keyword evidence="3" id="KW-1185">Reference proteome</keyword>
<dbReference type="EMBL" id="JAQIZT010000001">
    <property type="protein sequence ID" value="KAJ7015709.1"/>
    <property type="molecule type" value="Genomic_DNA"/>
</dbReference>
<keyword evidence="1" id="KW-0472">Membrane</keyword>